<accession>Q35301</accession>
<name>Q35301_ORYSJ</name>
<sequence length="74" mass="7901">MTFTDLSIVRYNERAGSKGRVFDGPTTSPASLLSGRKQAGPDGRASPATQAAWFATTREAKDSRVKAEKTSIVV</sequence>
<keyword evidence="2" id="KW-0496">Mitochondrion</keyword>
<geneLocation type="mitochondrion" evidence="2"/>
<reference evidence="2" key="3">
    <citation type="journal article" date="1995" name="Curr. Genet.">
        <title>The rps3-rpl16-nad3-rps12 gene cluster in rice mitochondrial DNA is transcribed from alternative promoters.</title>
        <authorList>
            <person name="Nakazono M."/>
            <person name="Itadani H."/>
            <person name="Wakasugi T."/>
            <person name="Tsutsumi N."/>
            <person name="Sugiura M."/>
            <person name="Hirai A."/>
        </authorList>
    </citation>
    <scope>NUCLEOTIDE SEQUENCE</scope>
</reference>
<protein>
    <submittedName>
        <fullName evidence="2">ORF74</fullName>
    </submittedName>
</protein>
<organism evidence="2">
    <name type="scientific">Oryza sativa subsp. japonica</name>
    <name type="common">Rice</name>
    <dbReference type="NCBI Taxonomy" id="39947"/>
    <lineage>
        <taxon>Eukaryota</taxon>
        <taxon>Viridiplantae</taxon>
        <taxon>Streptophyta</taxon>
        <taxon>Embryophyta</taxon>
        <taxon>Tracheophyta</taxon>
        <taxon>Spermatophyta</taxon>
        <taxon>Magnoliopsida</taxon>
        <taxon>Liliopsida</taxon>
        <taxon>Poales</taxon>
        <taxon>Poaceae</taxon>
        <taxon>BOP clade</taxon>
        <taxon>Oryzoideae</taxon>
        <taxon>Oryzeae</taxon>
        <taxon>Oryzinae</taxon>
        <taxon>Oryza</taxon>
        <taxon>Oryza sativa</taxon>
    </lineage>
</organism>
<reference evidence="2" key="2">
    <citation type="journal article" date="1994" name="Plant Cell Physiol.">
        <title>Nucleotide sequence of a 28-kbp portion of rice mitochondrial DNA: the existence of many sequences that correspond to parts of mitochondrial genes in intergenic regions.</title>
        <authorList>
            <person name="Itadani H."/>
            <person name="Wakasugi T."/>
            <person name="Sugita M."/>
            <person name="Sugiura M."/>
            <person name="Nakazono M."/>
            <person name="Hirai A."/>
        </authorList>
    </citation>
    <scope>NUCLEOTIDE SEQUENCE</scope>
</reference>
<dbReference type="EMBL" id="D32052">
    <property type="protein sequence ID" value="BAA06810.1"/>
    <property type="molecule type" value="Genomic_DNA"/>
</dbReference>
<dbReference type="GO" id="GO:0005739">
    <property type="term" value="C:mitochondrion"/>
    <property type="evidence" value="ECO:0000250"/>
    <property type="project" value="Gramene"/>
</dbReference>
<evidence type="ECO:0000256" key="1">
    <source>
        <dbReference type="SAM" id="MobiDB-lite"/>
    </source>
</evidence>
<reference evidence="2" key="1">
    <citation type="journal article" date="1985" name="Dokl. Akad. Nauk SSSR">
        <title>Structure of long and short copies of the mobile dispersed gene MDG3 of Drosophila melanogaster.</title>
        <authorList>
            <person name="Baev A.A."/>
            <person name="Dzhumagaliev E.B."/>
            <person name="Lyubomirskaya N.V."/>
            <person name="Mizrokhi L.Y."/>
            <person name="Il'in Y.V."/>
        </authorList>
    </citation>
    <scope>NUCLEOTIDE SEQUENCE</scope>
</reference>
<evidence type="ECO:0000313" key="2">
    <source>
        <dbReference type="EMBL" id="BAA06810.1"/>
    </source>
</evidence>
<dbReference type="AlphaFoldDB" id="Q35301"/>
<feature type="region of interest" description="Disordered" evidence="1">
    <location>
        <begin position="17"/>
        <end position="49"/>
    </location>
</feature>
<proteinExistence type="predicted"/>
<dbReference type="PIR" id="T03188">
    <property type="entry name" value="T03188"/>
</dbReference>